<proteinExistence type="predicted"/>
<accession>A0A8S5NLQ6</accession>
<reference evidence="1" key="1">
    <citation type="journal article" date="2021" name="Proc. Natl. Acad. Sci. U.S.A.">
        <title>A Catalog of Tens of Thousands of Viruses from Human Metagenomes Reveals Hidden Associations with Chronic Diseases.</title>
        <authorList>
            <person name="Tisza M.J."/>
            <person name="Buck C.B."/>
        </authorList>
    </citation>
    <scope>NUCLEOTIDE SEQUENCE</scope>
    <source>
        <strain evidence="1">CtsNK10</strain>
    </source>
</reference>
<organism evidence="1">
    <name type="scientific">Podoviridae sp. ctsNK10</name>
    <dbReference type="NCBI Taxonomy" id="2826582"/>
    <lineage>
        <taxon>Viruses</taxon>
        <taxon>Duplodnaviria</taxon>
        <taxon>Heunggongvirae</taxon>
        <taxon>Uroviricota</taxon>
        <taxon>Caudoviricetes</taxon>
    </lineage>
</organism>
<dbReference type="EMBL" id="BK015191">
    <property type="protein sequence ID" value="DAD95292.1"/>
    <property type="molecule type" value="Genomic_DNA"/>
</dbReference>
<sequence length="50" mass="5815">MVHRILKTRILLKSKYRSTKKIKERSTSGKSNKSHQTCLNMIVLESLKIS</sequence>
<evidence type="ECO:0000313" key="1">
    <source>
        <dbReference type="EMBL" id="DAD95292.1"/>
    </source>
</evidence>
<name>A0A8S5NLQ6_9CAUD</name>
<protein>
    <submittedName>
        <fullName evidence="1">Uncharacterized protein</fullName>
    </submittedName>
</protein>